<dbReference type="GO" id="GO:0005509">
    <property type="term" value="F:calcium ion binding"/>
    <property type="evidence" value="ECO:0007669"/>
    <property type="project" value="InterPro"/>
</dbReference>
<evidence type="ECO:0000259" key="2">
    <source>
        <dbReference type="PROSITE" id="PS50222"/>
    </source>
</evidence>
<dbReference type="PROSITE" id="PS00018">
    <property type="entry name" value="EF_HAND_1"/>
    <property type="match status" value="1"/>
</dbReference>
<proteinExistence type="predicted"/>
<evidence type="ECO:0000256" key="1">
    <source>
        <dbReference type="ARBA" id="ARBA00022837"/>
    </source>
</evidence>
<dbReference type="Gene3D" id="1.10.238.10">
    <property type="entry name" value="EF-hand"/>
    <property type="match status" value="1"/>
</dbReference>
<dbReference type="AlphaFoldDB" id="A0A0L8IGR5"/>
<dbReference type="EMBL" id="KQ415841">
    <property type="protein sequence ID" value="KOG00214.1"/>
    <property type="molecule type" value="Genomic_DNA"/>
</dbReference>
<gene>
    <name evidence="3" type="ORF">OCBIM_22007343mg</name>
</gene>
<name>A0A0L8IGR5_OCTBM</name>
<dbReference type="PROSITE" id="PS50222">
    <property type="entry name" value="EF_HAND_2"/>
    <property type="match status" value="1"/>
</dbReference>
<dbReference type="InterPro" id="IPR011992">
    <property type="entry name" value="EF-hand-dom_pair"/>
</dbReference>
<dbReference type="STRING" id="37653.A0A0L8IGR5"/>
<protein>
    <recommendedName>
        <fullName evidence="2">EF-hand domain-containing protein</fullName>
    </recommendedName>
</protein>
<dbReference type="Pfam" id="PF13499">
    <property type="entry name" value="EF-hand_7"/>
    <property type="match status" value="1"/>
</dbReference>
<dbReference type="SMART" id="SM00054">
    <property type="entry name" value="EFh"/>
    <property type="match status" value="1"/>
</dbReference>
<feature type="domain" description="EF-hand" evidence="2">
    <location>
        <begin position="7"/>
        <end position="42"/>
    </location>
</feature>
<dbReference type="OrthoDB" id="26525at2759"/>
<keyword evidence="1" id="KW-0106">Calcium</keyword>
<organism evidence="3">
    <name type="scientific">Octopus bimaculoides</name>
    <name type="common">California two-spotted octopus</name>
    <dbReference type="NCBI Taxonomy" id="37653"/>
    <lineage>
        <taxon>Eukaryota</taxon>
        <taxon>Metazoa</taxon>
        <taxon>Spiralia</taxon>
        <taxon>Lophotrochozoa</taxon>
        <taxon>Mollusca</taxon>
        <taxon>Cephalopoda</taxon>
        <taxon>Coleoidea</taxon>
        <taxon>Octopodiformes</taxon>
        <taxon>Octopoda</taxon>
        <taxon>Incirrata</taxon>
        <taxon>Octopodidae</taxon>
        <taxon>Octopus</taxon>
    </lineage>
</organism>
<dbReference type="InterPro" id="IPR002048">
    <property type="entry name" value="EF_hand_dom"/>
</dbReference>
<sequence>MCRPSLNDPDALKKAFHDFDKDKSGSLSKKELMMAMKSVGMECTSEEVDALIRSVSKDDNTIDYMEFEKALR</sequence>
<evidence type="ECO:0000313" key="3">
    <source>
        <dbReference type="EMBL" id="KOG00214.1"/>
    </source>
</evidence>
<dbReference type="SUPFAM" id="SSF47473">
    <property type="entry name" value="EF-hand"/>
    <property type="match status" value="1"/>
</dbReference>
<dbReference type="InterPro" id="IPR018247">
    <property type="entry name" value="EF_Hand_1_Ca_BS"/>
</dbReference>
<reference evidence="3" key="1">
    <citation type="submission" date="2015-07" db="EMBL/GenBank/DDBJ databases">
        <title>MeaNS - Measles Nucleotide Surveillance Program.</title>
        <authorList>
            <person name="Tran T."/>
            <person name="Druce J."/>
        </authorList>
    </citation>
    <scope>NUCLEOTIDE SEQUENCE</scope>
    <source>
        <strain evidence="3">UCB-OBI-ISO-001</strain>
        <tissue evidence="3">Gonad</tissue>
    </source>
</reference>
<accession>A0A0L8IGR5</accession>
<dbReference type="CDD" id="cd00051">
    <property type="entry name" value="EFh"/>
    <property type="match status" value="1"/>
</dbReference>